<evidence type="ECO:0000313" key="1">
    <source>
        <dbReference type="EMBL" id="XPM63053.1"/>
    </source>
</evidence>
<dbReference type="Proteomes" id="UP000095472">
    <property type="component" value="Chromosome"/>
</dbReference>
<evidence type="ECO:0000313" key="2">
    <source>
        <dbReference type="Proteomes" id="UP000095472"/>
    </source>
</evidence>
<organism evidence="1 2">
    <name type="scientific">Desertifilum tharense IPPAS B-1220</name>
    <dbReference type="NCBI Taxonomy" id="1781255"/>
    <lineage>
        <taxon>Bacteria</taxon>
        <taxon>Bacillati</taxon>
        <taxon>Cyanobacteriota</taxon>
        <taxon>Cyanophyceae</taxon>
        <taxon>Desertifilales</taxon>
        <taxon>Desertifilaceae</taxon>
        <taxon>Desertifilum</taxon>
    </lineage>
</organism>
<sequence>MVQSPGGLIQAEARERGAYCQFERAELEITFLTPELVRLEWKPGKPPLPYSIAKQDWSEVESHLEQAAEGWRLTSSHLKIEILNDGHLKFATPEGQTLREELPRNS</sequence>
<proteinExistence type="predicted"/>
<dbReference type="EMBL" id="CP182909">
    <property type="protein sequence ID" value="XPM63053.1"/>
    <property type="molecule type" value="Genomic_DNA"/>
</dbReference>
<name>A0ACD5GQ99_9CYAN</name>
<accession>A0ACD5GQ99</accession>
<reference evidence="1 2" key="1">
    <citation type="journal article" date="2016" name="Genome Announc.">
        <title>Draft Genome Sequence of the Thermotolerant Cyanobacterium Desertifilum sp. IPPAS B-1220.</title>
        <authorList>
            <person name="Mironov K.S."/>
            <person name="Sinetova M.A."/>
            <person name="Bolatkhan K."/>
            <person name="Zayadan B.K."/>
            <person name="Ustinova V.V."/>
            <person name="Kupriyanova E.V."/>
            <person name="Skrypnik A.N."/>
            <person name="Gogoleva N.E."/>
            <person name="Gogolev Y.V."/>
            <person name="Los D.A."/>
        </authorList>
    </citation>
    <scope>NUCLEOTIDE SEQUENCE [LARGE SCALE GENOMIC DNA]</scope>
    <source>
        <strain evidence="1 2">IPPAS B-1220</strain>
    </source>
</reference>
<gene>
    <name evidence="1" type="ORF">BH720_026930</name>
</gene>
<protein>
    <submittedName>
        <fullName evidence="1">Uncharacterized protein</fullName>
    </submittedName>
</protein>
<keyword evidence="2" id="KW-1185">Reference proteome</keyword>